<dbReference type="Proteomes" id="UP001165065">
    <property type="component" value="Unassembled WGS sequence"/>
</dbReference>
<dbReference type="CDD" id="cd02440">
    <property type="entry name" value="AdoMet_MTases"/>
    <property type="match status" value="1"/>
</dbReference>
<dbReference type="AlphaFoldDB" id="A0A9W7GMK9"/>
<dbReference type="OrthoDB" id="442731at2759"/>
<feature type="domain" description="EGF-like" evidence="3">
    <location>
        <begin position="168"/>
        <end position="207"/>
    </location>
</feature>
<evidence type="ECO:0000259" key="3">
    <source>
        <dbReference type="PROSITE" id="PS50026"/>
    </source>
</evidence>
<dbReference type="PROSITE" id="PS50026">
    <property type="entry name" value="EGF_3"/>
    <property type="match status" value="1"/>
</dbReference>
<feature type="signal peptide" evidence="2">
    <location>
        <begin position="1"/>
        <end position="33"/>
    </location>
</feature>
<keyword evidence="5" id="KW-1185">Reference proteome</keyword>
<reference evidence="5" key="1">
    <citation type="journal article" date="2023" name="Commun. Biol.">
        <title>Genome analysis of Parmales, the sister group of diatoms, reveals the evolutionary specialization of diatoms from phago-mixotrophs to photoautotrophs.</title>
        <authorList>
            <person name="Ban H."/>
            <person name="Sato S."/>
            <person name="Yoshikawa S."/>
            <person name="Yamada K."/>
            <person name="Nakamura Y."/>
            <person name="Ichinomiya M."/>
            <person name="Sato N."/>
            <person name="Blanc-Mathieu R."/>
            <person name="Endo H."/>
            <person name="Kuwata A."/>
            <person name="Ogata H."/>
        </authorList>
    </citation>
    <scope>NUCLEOTIDE SEQUENCE [LARGE SCALE GENOMIC DNA]</scope>
</reference>
<gene>
    <name evidence="4" type="ORF">TrCOL_g1616</name>
</gene>
<dbReference type="PROSITE" id="PS01186">
    <property type="entry name" value="EGF_2"/>
    <property type="match status" value="1"/>
</dbReference>
<dbReference type="InterPro" id="IPR013216">
    <property type="entry name" value="Methyltransf_11"/>
</dbReference>
<comment type="caution">
    <text evidence="1">Lacks conserved residue(s) required for the propagation of feature annotation.</text>
</comment>
<evidence type="ECO:0000256" key="2">
    <source>
        <dbReference type="SAM" id="SignalP"/>
    </source>
</evidence>
<dbReference type="InterPro" id="IPR029063">
    <property type="entry name" value="SAM-dependent_MTases_sf"/>
</dbReference>
<protein>
    <recommendedName>
        <fullName evidence="3">EGF-like domain-containing protein</fullName>
    </recommendedName>
</protein>
<keyword evidence="1" id="KW-0245">EGF-like domain</keyword>
<name>A0A9W7GMK9_9STRA</name>
<accession>A0A9W7GMK9</accession>
<dbReference type="Pfam" id="PF08241">
    <property type="entry name" value="Methyltransf_11"/>
    <property type="match status" value="1"/>
</dbReference>
<dbReference type="InterPro" id="IPR000742">
    <property type="entry name" value="EGF"/>
</dbReference>
<keyword evidence="1" id="KW-1015">Disulfide bond</keyword>
<dbReference type="GO" id="GO:0008757">
    <property type="term" value="F:S-adenosylmethionine-dependent methyltransferase activity"/>
    <property type="evidence" value="ECO:0007669"/>
    <property type="project" value="InterPro"/>
</dbReference>
<dbReference type="EMBL" id="BRYA01000310">
    <property type="protein sequence ID" value="GMI46665.1"/>
    <property type="molecule type" value="Genomic_DNA"/>
</dbReference>
<organism evidence="4 5">
    <name type="scientific">Triparma columacea</name>
    <dbReference type="NCBI Taxonomy" id="722753"/>
    <lineage>
        <taxon>Eukaryota</taxon>
        <taxon>Sar</taxon>
        <taxon>Stramenopiles</taxon>
        <taxon>Ochrophyta</taxon>
        <taxon>Bolidophyceae</taxon>
        <taxon>Parmales</taxon>
        <taxon>Triparmaceae</taxon>
        <taxon>Triparma</taxon>
    </lineage>
</organism>
<feature type="disulfide bond" evidence="1">
    <location>
        <begin position="197"/>
        <end position="206"/>
    </location>
</feature>
<dbReference type="PROSITE" id="PS00022">
    <property type="entry name" value="EGF_1"/>
    <property type="match status" value="1"/>
</dbReference>
<sequence length="466" mass="51790">MGSDNAKKSQTWKLSPLALAIIGILLISHLPKGENVNSNNTQPVTSQTHVTGSIPCPVSVPCPASPPSPISVVANAPSSASSSSKVSEFYEPTRPYQITSESPNDRFSRIGPAARQMGQEYLEAIKSQDKGLVGMKSGALADIPTTDAKAVVDYVQQVGWGNSDVFMTHDQSHAGSCITYNGNCNLHGENLLGRCFCMPGWAGEQCESESTKVPCTHKDDKCFFSPEAGVFAISYARWEMSQEAEKRTWNKISNGQATFDRTDEHMTDFDEYKPVGEIGANLGKFMEVGSGPWTQSYWMMKSRQFKVDRYVVLDPGVISYVGNVKSTVFRRGEIPGYEGKTVVINAGGEHLDIFEESFDTVMMVNVLQHVNNAVMLLRNVYNSIKPGGLLIFSDCWMTEAQEEEGPDYRFWLDIVYHPIRMKRAVFEQFLSGFDPIYDVRDLDAFAYLTEGRDKRGTYFVGRKKIC</sequence>
<comment type="caution">
    <text evidence="4">The sequence shown here is derived from an EMBL/GenBank/DDBJ whole genome shotgun (WGS) entry which is preliminary data.</text>
</comment>
<evidence type="ECO:0000313" key="5">
    <source>
        <dbReference type="Proteomes" id="UP001165065"/>
    </source>
</evidence>
<evidence type="ECO:0000313" key="4">
    <source>
        <dbReference type="EMBL" id="GMI46665.1"/>
    </source>
</evidence>
<evidence type="ECO:0000256" key="1">
    <source>
        <dbReference type="PROSITE-ProRule" id="PRU00076"/>
    </source>
</evidence>
<keyword evidence="2" id="KW-0732">Signal</keyword>
<dbReference type="Gene3D" id="3.40.50.150">
    <property type="entry name" value="Vaccinia Virus protein VP39"/>
    <property type="match status" value="1"/>
</dbReference>
<proteinExistence type="predicted"/>
<dbReference type="SUPFAM" id="SSF53335">
    <property type="entry name" value="S-adenosyl-L-methionine-dependent methyltransferases"/>
    <property type="match status" value="1"/>
</dbReference>
<feature type="chain" id="PRO_5040998850" description="EGF-like domain-containing protein" evidence="2">
    <location>
        <begin position="34"/>
        <end position="466"/>
    </location>
</feature>